<protein>
    <submittedName>
        <fullName evidence="7">Peptidase metallopeptidase</fullName>
    </submittedName>
</protein>
<evidence type="ECO:0000256" key="2">
    <source>
        <dbReference type="ARBA" id="ARBA00022723"/>
    </source>
</evidence>
<dbReference type="GO" id="GO:0031012">
    <property type="term" value="C:extracellular matrix"/>
    <property type="evidence" value="ECO:0007669"/>
    <property type="project" value="InterPro"/>
</dbReference>
<dbReference type="Gene3D" id="3.40.390.10">
    <property type="entry name" value="Collagenase (Catalytic Domain)"/>
    <property type="match status" value="1"/>
</dbReference>
<organism evidence="7 8">
    <name type="scientific">Cyanobacterium stanieri (strain ATCC 29140 / PCC 7202)</name>
    <dbReference type="NCBI Taxonomy" id="292563"/>
    <lineage>
        <taxon>Bacteria</taxon>
        <taxon>Bacillati</taxon>
        <taxon>Cyanobacteriota</taxon>
        <taxon>Cyanophyceae</taxon>
        <taxon>Oscillatoriophycideae</taxon>
        <taxon>Chroococcales</taxon>
        <taxon>Geminocystaceae</taxon>
        <taxon>Cyanobacterium</taxon>
    </lineage>
</organism>
<dbReference type="eggNOG" id="COG5549">
    <property type="taxonomic scope" value="Bacteria"/>
</dbReference>
<feature type="signal peptide" evidence="5">
    <location>
        <begin position="1"/>
        <end position="30"/>
    </location>
</feature>
<keyword evidence="2" id="KW-0479">Metal-binding</keyword>
<dbReference type="InterPro" id="IPR006026">
    <property type="entry name" value="Peptidase_Metallo"/>
</dbReference>
<dbReference type="GO" id="GO:0006508">
    <property type="term" value="P:proteolysis"/>
    <property type="evidence" value="ECO:0007669"/>
    <property type="project" value="UniProtKB-KW"/>
</dbReference>
<dbReference type="InterPro" id="IPR001818">
    <property type="entry name" value="Pept_M10_metallopeptidase"/>
</dbReference>
<dbReference type="GO" id="GO:0008270">
    <property type="term" value="F:zinc ion binding"/>
    <property type="evidence" value="ECO:0007669"/>
    <property type="project" value="InterPro"/>
</dbReference>
<reference evidence="8" key="1">
    <citation type="journal article" date="2013" name="Proc. Natl. Acad. Sci. U.S.A.">
        <title>Improving the coverage of the cyanobacterial phylum using diversity-driven genome sequencing.</title>
        <authorList>
            <person name="Shih P.M."/>
            <person name="Wu D."/>
            <person name="Latifi A."/>
            <person name="Axen S.D."/>
            <person name="Fewer D.P."/>
            <person name="Talla E."/>
            <person name="Calteau A."/>
            <person name="Cai F."/>
            <person name="Tandeau de Marsac N."/>
            <person name="Rippka R."/>
            <person name="Herdman M."/>
            <person name="Sivonen K."/>
            <person name="Coursin T."/>
            <person name="Laurent T."/>
            <person name="Goodwin L."/>
            <person name="Nolan M."/>
            <person name="Davenport K.W."/>
            <person name="Han C.S."/>
            <person name="Rubin E.M."/>
            <person name="Eisen J.A."/>
            <person name="Woyke T."/>
            <person name="Gugger M."/>
            <person name="Kerfeld C.A."/>
        </authorList>
    </citation>
    <scope>NUCLEOTIDE SEQUENCE [LARGE SCALE GENOMIC DNA]</scope>
    <source>
        <strain evidence="8">ATCC 29140 / PCC 7202</strain>
    </source>
</reference>
<gene>
    <name evidence="7" type="ordered locus">Cyast_0312</name>
</gene>
<name>K9YII8_CYASC</name>
<dbReference type="AlphaFoldDB" id="K9YII8"/>
<dbReference type="EMBL" id="CP003940">
    <property type="protein sequence ID" value="AFZ46292.1"/>
    <property type="molecule type" value="Genomic_DNA"/>
</dbReference>
<evidence type="ECO:0000256" key="1">
    <source>
        <dbReference type="ARBA" id="ARBA00022670"/>
    </source>
</evidence>
<dbReference type="SUPFAM" id="SSF55486">
    <property type="entry name" value="Metalloproteases ('zincins'), catalytic domain"/>
    <property type="match status" value="1"/>
</dbReference>
<sequence length="249" mass="28529">MKKIIKNKSFLPTFLLTILTLFLCSTLVSASDITDRLPTPRTLPLPPSLASLTLDTDEDYFDNLDTHIVGHLIWSEFPVKVYINPPDKNLSESAYQRYRQWQQAAQSAIAAWQPYMPLETVDREEDADIFIRLQPPPMRGKFNPETGLFDLPRITSATATVKFYATQTQPAKLKHQMIIEVSPTQTFDYWVNNITHELGHALGIWGHSPHQEDIMYYAQTRNIPTISPRDLNTLIRVYQQPTRLGSAFP</sequence>
<dbReference type="BioCyc" id="CSTA292563:G1353-315-MONOMER"/>
<dbReference type="KEGG" id="csn:Cyast_0312"/>
<evidence type="ECO:0000313" key="8">
    <source>
        <dbReference type="Proteomes" id="UP000010483"/>
    </source>
</evidence>
<keyword evidence="5" id="KW-0732">Signal</keyword>
<evidence type="ECO:0000256" key="4">
    <source>
        <dbReference type="ARBA" id="ARBA00022833"/>
    </source>
</evidence>
<keyword evidence="4" id="KW-0862">Zinc</keyword>
<dbReference type="InterPro" id="IPR024079">
    <property type="entry name" value="MetalloPept_cat_dom_sf"/>
</dbReference>
<dbReference type="SMART" id="SM00235">
    <property type="entry name" value="ZnMc"/>
    <property type="match status" value="1"/>
</dbReference>
<proteinExistence type="predicted"/>
<dbReference type="Pfam" id="PF00413">
    <property type="entry name" value="Peptidase_M10"/>
    <property type="match status" value="1"/>
</dbReference>
<keyword evidence="8" id="KW-1185">Reference proteome</keyword>
<evidence type="ECO:0000259" key="6">
    <source>
        <dbReference type="SMART" id="SM00235"/>
    </source>
</evidence>
<dbReference type="GO" id="GO:0004222">
    <property type="term" value="F:metalloendopeptidase activity"/>
    <property type="evidence" value="ECO:0007669"/>
    <property type="project" value="InterPro"/>
</dbReference>
<keyword evidence="1" id="KW-0645">Protease</keyword>
<feature type="domain" description="Peptidase metallopeptidase" evidence="6">
    <location>
        <begin position="70"/>
        <end position="240"/>
    </location>
</feature>
<dbReference type="HOGENOM" id="CLU_079047_0_0_3"/>
<evidence type="ECO:0000313" key="7">
    <source>
        <dbReference type="EMBL" id="AFZ46292.1"/>
    </source>
</evidence>
<accession>K9YII8</accession>
<evidence type="ECO:0000256" key="3">
    <source>
        <dbReference type="ARBA" id="ARBA00022801"/>
    </source>
</evidence>
<dbReference type="PATRIC" id="fig|292563.3.peg.326"/>
<evidence type="ECO:0000256" key="5">
    <source>
        <dbReference type="SAM" id="SignalP"/>
    </source>
</evidence>
<dbReference type="Proteomes" id="UP000010483">
    <property type="component" value="Chromosome"/>
</dbReference>
<dbReference type="STRING" id="292563.Cyast_0312"/>
<feature type="chain" id="PRO_5003938805" evidence="5">
    <location>
        <begin position="31"/>
        <end position="249"/>
    </location>
</feature>
<keyword evidence="3" id="KW-0378">Hydrolase</keyword>